<dbReference type="Proteomes" id="UP000652219">
    <property type="component" value="Unassembled WGS sequence"/>
</dbReference>
<organism evidence="1 2">
    <name type="scientific">Colletotrichum sojae</name>
    <dbReference type="NCBI Taxonomy" id="2175907"/>
    <lineage>
        <taxon>Eukaryota</taxon>
        <taxon>Fungi</taxon>
        <taxon>Dikarya</taxon>
        <taxon>Ascomycota</taxon>
        <taxon>Pezizomycotina</taxon>
        <taxon>Sordariomycetes</taxon>
        <taxon>Hypocreomycetidae</taxon>
        <taxon>Glomerellales</taxon>
        <taxon>Glomerellaceae</taxon>
        <taxon>Colletotrichum</taxon>
        <taxon>Colletotrichum orchidearum species complex</taxon>
    </lineage>
</organism>
<dbReference type="AlphaFoldDB" id="A0A8H6J153"/>
<reference evidence="1 2" key="1">
    <citation type="journal article" date="2020" name="Phytopathology">
        <title>Genome Sequence Resources of Colletotrichum truncatum, C. plurivorum, C. musicola, and C. sojae: Four Species Pathogenic to Soybean (Glycine max).</title>
        <authorList>
            <person name="Rogerio F."/>
            <person name="Boufleur T.R."/>
            <person name="Ciampi-Guillardi M."/>
            <person name="Sukno S.A."/>
            <person name="Thon M.R."/>
            <person name="Massola Junior N.S."/>
            <person name="Baroncelli R."/>
        </authorList>
    </citation>
    <scope>NUCLEOTIDE SEQUENCE [LARGE SCALE GENOMIC DNA]</scope>
    <source>
        <strain evidence="1 2">LFN0009</strain>
    </source>
</reference>
<keyword evidence="2" id="KW-1185">Reference proteome</keyword>
<accession>A0A8H6J153</accession>
<evidence type="ECO:0000313" key="2">
    <source>
        <dbReference type="Proteomes" id="UP000652219"/>
    </source>
</evidence>
<sequence length="129" mass="14401">MEIDTDCGISDAAMTVDGHDAAQHRVGTLQNLPSELLMPIFADVVLTGRDLKALRLTCLRFPPFVVQRLFETVGISKVWRDCQAFFNIASNPELAKHVRRLVWYEMRGTFANLNSFTMASSATDPTTLP</sequence>
<evidence type="ECO:0008006" key="3">
    <source>
        <dbReference type="Google" id="ProtNLM"/>
    </source>
</evidence>
<gene>
    <name evidence="1" type="ORF">CSOJ01_10405</name>
</gene>
<protein>
    <recommendedName>
        <fullName evidence="3">F-box domain-containing protein</fullName>
    </recommendedName>
</protein>
<proteinExistence type="predicted"/>
<name>A0A8H6J153_9PEZI</name>
<dbReference type="EMBL" id="WIGN01000217">
    <property type="protein sequence ID" value="KAF6804141.1"/>
    <property type="molecule type" value="Genomic_DNA"/>
</dbReference>
<comment type="caution">
    <text evidence="1">The sequence shown here is derived from an EMBL/GenBank/DDBJ whole genome shotgun (WGS) entry which is preliminary data.</text>
</comment>
<evidence type="ECO:0000313" key="1">
    <source>
        <dbReference type="EMBL" id="KAF6804141.1"/>
    </source>
</evidence>